<keyword evidence="6" id="KW-1185">Reference proteome</keyword>
<dbReference type="Proteomes" id="UP000823388">
    <property type="component" value="Chromosome 1K"/>
</dbReference>
<evidence type="ECO:0000259" key="3">
    <source>
        <dbReference type="Pfam" id="PF14214"/>
    </source>
</evidence>
<dbReference type="EC" id="5.6.2.3" evidence="1"/>
<name>A0A8T0XR50_PANVG</name>
<dbReference type="GO" id="GO:0000723">
    <property type="term" value="P:telomere maintenance"/>
    <property type="evidence" value="ECO:0007669"/>
    <property type="project" value="InterPro"/>
</dbReference>
<keyword evidence="1" id="KW-0347">Helicase</keyword>
<comment type="catalytic activity">
    <reaction evidence="1">
        <text>ATP + H2O = ADP + phosphate + H(+)</text>
        <dbReference type="Rhea" id="RHEA:13065"/>
        <dbReference type="ChEBI" id="CHEBI:15377"/>
        <dbReference type="ChEBI" id="CHEBI:15378"/>
        <dbReference type="ChEBI" id="CHEBI:30616"/>
        <dbReference type="ChEBI" id="CHEBI:43474"/>
        <dbReference type="ChEBI" id="CHEBI:456216"/>
        <dbReference type="EC" id="5.6.2.3"/>
    </reaction>
</comment>
<dbReference type="InterPro" id="IPR025476">
    <property type="entry name" value="Helitron_helicase-like"/>
</dbReference>
<dbReference type="AlphaFoldDB" id="A0A8T0XR50"/>
<comment type="similarity">
    <text evidence="1">Belongs to the helicase family.</text>
</comment>
<comment type="caution">
    <text evidence="5">The sequence shown here is derived from an EMBL/GenBank/DDBJ whole genome shotgun (WGS) entry which is preliminary data.</text>
</comment>
<dbReference type="EMBL" id="CM029037">
    <property type="protein sequence ID" value="KAG2661478.1"/>
    <property type="molecule type" value="Genomic_DNA"/>
</dbReference>
<reference evidence="5" key="1">
    <citation type="submission" date="2020-05" db="EMBL/GenBank/DDBJ databases">
        <title>WGS assembly of Panicum virgatum.</title>
        <authorList>
            <person name="Lovell J.T."/>
            <person name="Jenkins J."/>
            <person name="Shu S."/>
            <person name="Juenger T.E."/>
            <person name="Schmutz J."/>
        </authorList>
    </citation>
    <scope>NUCLEOTIDE SEQUENCE</scope>
    <source>
        <strain evidence="5">AP13</strain>
    </source>
</reference>
<evidence type="ECO:0000256" key="1">
    <source>
        <dbReference type="RuleBase" id="RU363044"/>
    </source>
</evidence>
<evidence type="ECO:0000313" key="5">
    <source>
        <dbReference type="EMBL" id="KAG2661478.1"/>
    </source>
</evidence>
<dbReference type="GO" id="GO:0043139">
    <property type="term" value="F:5'-3' DNA helicase activity"/>
    <property type="evidence" value="ECO:0007669"/>
    <property type="project" value="UniProtKB-EC"/>
</dbReference>
<evidence type="ECO:0000259" key="4">
    <source>
        <dbReference type="Pfam" id="PF21530"/>
    </source>
</evidence>
<keyword evidence="1" id="KW-0233">DNA recombination</keyword>
<dbReference type="GO" id="GO:0005524">
    <property type="term" value="F:ATP binding"/>
    <property type="evidence" value="ECO:0007669"/>
    <property type="project" value="UniProtKB-KW"/>
</dbReference>
<dbReference type="InterPro" id="IPR049163">
    <property type="entry name" value="Pif1-like_2B_dom"/>
</dbReference>
<evidence type="ECO:0000313" key="6">
    <source>
        <dbReference type="Proteomes" id="UP000823388"/>
    </source>
</evidence>
<keyword evidence="1" id="KW-0378">Hydrolase</keyword>
<evidence type="ECO:0000259" key="2">
    <source>
        <dbReference type="Pfam" id="PF05970"/>
    </source>
</evidence>
<accession>A0A8T0XR50</accession>
<keyword evidence="1" id="KW-0234">DNA repair</keyword>
<gene>
    <name evidence="5" type="ORF">PVAP13_1KG506713</name>
</gene>
<dbReference type="InterPro" id="IPR027417">
    <property type="entry name" value="P-loop_NTPase"/>
</dbReference>
<comment type="cofactor">
    <cofactor evidence="1">
        <name>Mg(2+)</name>
        <dbReference type="ChEBI" id="CHEBI:18420"/>
    </cofactor>
</comment>
<dbReference type="Pfam" id="PF14214">
    <property type="entry name" value="Helitron_like_N"/>
    <property type="match status" value="1"/>
</dbReference>
<feature type="domain" description="Helitron helicase-like" evidence="3">
    <location>
        <begin position="1"/>
        <end position="40"/>
    </location>
</feature>
<dbReference type="Gene3D" id="3.40.50.300">
    <property type="entry name" value="P-loop containing nucleotide triphosphate hydrolases"/>
    <property type="match status" value="1"/>
</dbReference>
<keyword evidence="1" id="KW-0547">Nucleotide-binding</keyword>
<dbReference type="InterPro" id="IPR010285">
    <property type="entry name" value="DNA_helicase_pif1-like_DEAD"/>
</dbReference>
<dbReference type="PANTHER" id="PTHR10492:SF90">
    <property type="entry name" value="ATP-DEPENDENT DNA HELICASE"/>
    <property type="match status" value="1"/>
</dbReference>
<feature type="domain" description="DNA helicase Pif1-like 2B" evidence="4">
    <location>
        <begin position="723"/>
        <end position="765"/>
    </location>
</feature>
<protein>
    <recommendedName>
        <fullName evidence="1">ATP-dependent DNA helicase</fullName>
        <ecNumber evidence="1">5.6.2.3</ecNumber>
    </recommendedName>
</protein>
<dbReference type="PANTHER" id="PTHR10492">
    <property type="match status" value="1"/>
</dbReference>
<dbReference type="GO" id="GO:0006281">
    <property type="term" value="P:DNA repair"/>
    <property type="evidence" value="ECO:0007669"/>
    <property type="project" value="UniProtKB-KW"/>
</dbReference>
<dbReference type="Pfam" id="PF05970">
    <property type="entry name" value="PIF1"/>
    <property type="match status" value="1"/>
</dbReference>
<dbReference type="Pfam" id="PF21530">
    <property type="entry name" value="Pif1_2B_dom"/>
    <property type="match status" value="1"/>
</dbReference>
<dbReference type="SUPFAM" id="SSF52540">
    <property type="entry name" value="P-loop containing nucleoside triphosphate hydrolases"/>
    <property type="match status" value="2"/>
</dbReference>
<dbReference type="GO" id="GO:0006310">
    <property type="term" value="P:DNA recombination"/>
    <property type="evidence" value="ECO:0007669"/>
    <property type="project" value="UniProtKB-KW"/>
</dbReference>
<keyword evidence="1" id="KW-0227">DNA damage</keyword>
<dbReference type="GO" id="GO:0016787">
    <property type="term" value="F:hydrolase activity"/>
    <property type="evidence" value="ECO:0007669"/>
    <property type="project" value="UniProtKB-KW"/>
</dbReference>
<feature type="domain" description="DNA helicase Pif1-like DEAD-box helicase" evidence="2">
    <location>
        <begin position="398"/>
        <end position="623"/>
    </location>
</feature>
<organism evidence="5 6">
    <name type="scientific">Panicum virgatum</name>
    <name type="common">Blackwell switchgrass</name>
    <dbReference type="NCBI Taxonomy" id="38727"/>
    <lineage>
        <taxon>Eukaryota</taxon>
        <taxon>Viridiplantae</taxon>
        <taxon>Streptophyta</taxon>
        <taxon>Embryophyta</taxon>
        <taxon>Tracheophyta</taxon>
        <taxon>Spermatophyta</taxon>
        <taxon>Magnoliopsida</taxon>
        <taxon>Liliopsida</taxon>
        <taxon>Poales</taxon>
        <taxon>Poaceae</taxon>
        <taxon>PACMAD clade</taxon>
        <taxon>Panicoideae</taxon>
        <taxon>Panicodae</taxon>
        <taxon>Paniceae</taxon>
        <taxon>Panicinae</taxon>
        <taxon>Panicum</taxon>
        <taxon>Panicum sect. Hiantes</taxon>
    </lineage>
</organism>
<keyword evidence="1" id="KW-0067">ATP-binding</keyword>
<proteinExistence type="inferred from homology"/>
<sequence length="860" mass="99226">MKLQQLLEDIRSGSIFGPISAILYSIEFQKRGLPHVHILVWLDKKGNEITTDIINTWISAEIPDPIKDPLGYILVSEHMMHGPCGEKNWNCPCMKNGRCSKFYPKEFQEETNFTDTGFTLYRRRDTGIYIRRDNHNLDNKWVVPHNIQLLKKYQAHINVEYVNKSKVLKYLCKYVNKGPEQAHIFFEQIKKGQDTPVNEQTKDIDEIKEYLDCRYICEQDALWRLLGYEIHYHWPPVERLQLTYCEFPLKWRWDETNKKWIKRQHGFKIGRLYYVNPAEGERFYLRILLMTVKGATSYADLRTYNGIVYETFKEACAARGLLNDDNEWYNTFEEATKWATPSHLRNLFATINGQNIHNYNLPYRSQCSKVDIHNQLIQEELCYNVQHLEEEANKLYSQLNKDQKVAFHQIVQSVLDNKPKFYFVSGHGGTGKTFLWNTIVSYLRAQKKIVLTVASSGVASLLLPNGRTAHSRFRIPIDIDEMSICDIKRVTKLAKLLIDTSLVIWDEALMTNKQCFEAFDRSLRDIMSESTKEASDIPFGGKVVVLGGDPKQILPVIENGSKSHIISASIVKSYLWKHVTTIYLMDNMRLKRINQNTSEYKEIESFNNWILSVGNGDTKDSTNNDDGSDSVLVQIPEELLIRTTGHKIGALIHYTYPDFQTNFQHPNYLKERAILTTTNEIVDEINDYMINILPNPEREYLSADSISKCSDAVNDANILYPVEYLNTLNANNYPPHKLRLKVGVPIMLLRNLNQSLGLCNGTRLIAEIIIGTHTGEKTYIPRINLTTKASHWPFTLNRRQFPIKVCYSMTINKSQGQTLSNVALSRVTSKKGLKILIENDDGSCGSKTQNIVYKEILQSI</sequence>